<keyword evidence="8" id="KW-1185">Reference proteome</keyword>
<dbReference type="FunFam" id="1.10.1200.10:FF:000016">
    <property type="entry name" value="Non-ribosomal peptide synthase"/>
    <property type="match status" value="1"/>
</dbReference>
<feature type="domain" description="Carrier" evidence="5">
    <location>
        <begin position="815"/>
        <end position="890"/>
    </location>
</feature>
<dbReference type="SUPFAM" id="SSF52777">
    <property type="entry name" value="CoA-dependent acyltransferases"/>
    <property type="match status" value="2"/>
</dbReference>
<dbReference type="InterPro" id="IPR009081">
    <property type="entry name" value="PP-bd_ACP"/>
</dbReference>
<dbReference type="CDD" id="cd00833">
    <property type="entry name" value="PKS"/>
    <property type="match status" value="1"/>
</dbReference>
<dbReference type="GO" id="GO:0043041">
    <property type="term" value="P:amino acid activation for nonribosomal peptide biosynthetic process"/>
    <property type="evidence" value="ECO:0007669"/>
    <property type="project" value="TreeGrafter"/>
</dbReference>
<dbReference type="GO" id="GO:0005737">
    <property type="term" value="C:cytoplasm"/>
    <property type="evidence" value="ECO:0007669"/>
    <property type="project" value="TreeGrafter"/>
</dbReference>
<feature type="domain" description="Ketosynthase family 3 (KS3)" evidence="6">
    <location>
        <begin position="2"/>
        <end position="416"/>
    </location>
</feature>
<dbReference type="PROSITE" id="PS00455">
    <property type="entry name" value="AMP_BINDING"/>
    <property type="match status" value="1"/>
</dbReference>
<dbReference type="FunFam" id="3.40.50.980:FF:000001">
    <property type="entry name" value="Non-ribosomal peptide synthetase"/>
    <property type="match status" value="1"/>
</dbReference>
<dbReference type="GO" id="GO:0072330">
    <property type="term" value="P:monocarboxylic acid biosynthetic process"/>
    <property type="evidence" value="ECO:0007669"/>
    <property type="project" value="UniProtKB-ARBA"/>
</dbReference>
<evidence type="ECO:0000259" key="5">
    <source>
        <dbReference type="PROSITE" id="PS50075"/>
    </source>
</evidence>
<comment type="caution">
    <text evidence="7">The sequence shown here is derived from an EMBL/GenBank/DDBJ whole genome shotgun (WGS) entry which is preliminary data.</text>
</comment>
<dbReference type="GO" id="GO:0044550">
    <property type="term" value="P:secondary metabolite biosynthetic process"/>
    <property type="evidence" value="ECO:0007669"/>
    <property type="project" value="TreeGrafter"/>
</dbReference>
<dbReference type="InterPro" id="IPR020841">
    <property type="entry name" value="PKS_Beta-ketoAc_synthase_dom"/>
</dbReference>
<gene>
    <name evidence="7" type="ORF">J2I48_21360</name>
</gene>
<dbReference type="FunFam" id="2.30.38.10:FF:000001">
    <property type="entry name" value="Non-ribosomal peptide synthetase PvdI"/>
    <property type="match status" value="1"/>
</dbReference>
<dbReference type="RefSeq" id="WP_207337539.1">
    <property type="nucleotide sequence ID" value="NZ_JAFMYU010000021.1"/>
</dbReference>
<evidence type="ECO:0000259" key="6">
    <source>
        <dbReference type="PROSITE" id="PS52004"/>
    </source>
</evidence>
<dbReference type="CDD" id="cd19531">
    <property type="entry name" value="LCL_NRPS-like"/>
    <property type="match status" value="1"/>
</dbReference>
<keyword evidence="4" id="KW-0808">Transferase</keyword>
<comment type="cofactor">
    <cofactor evidence="1">
        <name>pantetheine 4'-phosphate</name>
        <dbReference type="ChEBI" id="CHEBI:47942"/>
    </cofactor>
</comment>
<dbReference type="Gene3D" id="2.30.38.10">
    <property type="entry name" value="Luciferase, Domain 3"/>
    <property type="match status" value="1"/>
</dbReference>
<dbReference type="PANTHER" id="PTHR45527:SF1">
    <property type="entry name" value="FATTY ACID SYNTHASE"/>
    <property type="match status" value="1"/>
</dbReference>
<dbReference type="SUPFAM" id="SSF53901">
    <property type="entry name" value="Thiolase-like"/>
    <property type="match status" value="1"/>
</dbReference>
<dbReference type="Pfam" id="PF00668">
    <property type="entry name" value="Condensation"/>
    <property type="match status" value="1"/>
</dbReference>
<dbReference type="Gene3D" id="3.40.50.980">
    <property type="match status" value="2"/>
</dbReference>
<feature type="domain" description="Carrier" evidence="5">
    <location>
        <begin position="743"/>
        <end position="818"/>
    </location>
</feature>
<dbReference type="InterPro" id="IPR020845">
    <property type="entry name" value="AMP-binding_CS"/>
</dbReference>
<evidence type="ECO:0000256" key="2">
    <source>
        <dbReference type="ARBA" id="ARBA00022450"/>
    </source>
</evidence>
<keyword evidence="3" id="KW-0597">Phosphoprotein</keyword>
<dbReference type="PROSITE" id="PS00012">
    <property type="entry name" value="PHOSPHOPANTETHEINE"/>
    <property type="match status" value="2"/>
</dbReference>
<feature type="non-terminal residue" evidence="7">
    <location>
        <position position="1757"/>
    </location>
</feature>
<accession>A0A939GBH2</accession>
<dbReference type="Pfam" id="PF00109">
    <property type="entry name" value="ketoacyl-synt"/>
    <property type="match status" value="1"/>
</dbReference>
<dbReference type="NCBIfam" id="TIGR01733">
    <property type="entry name" value="AA-adenyl-dom"/>
    <property type="match status" value="1"/>
</dbReference>
<dbReference type="InterPro" id="IPR032821">
    <property type="entry name" value="PKS_assoc"/>
</dbReference>
<dbReference type="Gene3D" id="3.30.70.3290">
    <property type="match status" value="1"/>
</dbReference>
<dbReference type="InterPro" id="IPR010071">
    <property type="entry name" value="AA_adenyl_dom"/>
</dbReference>
<reference evidence="7 8" key="1">
    <citation type="submission" date="2021-03" db="EMBL/GenBank/DDBJ databases">
        <title>Fibrella sp. HMF5036 genome sequencing and assembly.</title>
        <authorList>
            <person name="Kang H."/>
            <person name="Kim H."/>
            <person name="Bae S."/>
            <person name="Joh K."/>
        </authorList>
    </citation>
    <scope>NUCLEOTIDE SEQUENCE [LARGE SCALE GENOMIC DNA]</scope>
    <source>
        <strain evidence="7 8">HMF5036</strain>
    </source>
</reference>
<dbReference type="InterPro" id="IPR014031">
    <property type="entry name" value="Ketoacyl_synth_C"/>
</dbReference>
<dbReference type="SMART" id="SM00823">
    <property type="entry name" value="PKS_PP"/>
    <property type="match status" value="2"/>
</dbReference>
<dbReference type="Gene3D" id="3.30.559.10">
    <property type="entry name" value="Chloramphenicol acetyltransferase-like domain"/>
    <property type="match status" value="1"/>
</dbReference>
<dbReference type="SUPFAM" id="SSF47336">
    <property type="entry name" value="ACP-like"/>
    <property type="match status" value="2"/>
</dbReference>
<dbReference type="Pfam" id="PF02801">
    <property type="entry name" value="Ketoacyl-synt_C"/>
    <property type="match status" value="1"/>
</dbReference>
<dbReference type="Pfam" id="PF00550">
    <property type="entry name" value="PP-binding"/>
    <property type="match status" value="2"/>
</dbReference>
<dbReference type="InterPro" id="IPR016039">
    <property type="entry name" value="Thiolase-like"/>
</dbReference>
<dbReference type="EMBL" id="JAFMYU010000021">
    <property type="protein sequence ID" value="MBO0933572.1"/>
    <property type="molecule type" value="Genomic_DNA"/>
</dbReference>
<protein>
    <submittedName>
        <fullName evidence="7">Amino acid adenylation domain-containing protein</fullName>
    </submittedName>
</protein>
<dbReference type="InterPro" id="IPR023213">
    <property type="entry name" value="CAT-like_dom_sf"/>
</dbReference>
<dbReference type="Gene3D" id="3.40.47.10">
    <property type="match status" value="1"/>
</dbReference>
<dbReference type="Gene3D" id="1.10.1200.10">
    <property type="entry name" value="ACP-like"/>
    <property type="match status" value="2"/>
</dbReference>
<dbReference type="InterPro" id="IPR000873">
    <property type="entry name" value="AMP-dep_synth/lig_dom"/>
</dbReference>
<organism evidence="7 8">
    <name type="scientific">Fibrella aquatilis</name>
    <dbReference type="NCBI Taxonomy" id="2817059"/>
    <lineage>
        <taxon>Bacteria</taxon>
        <taxon>Pseudomonadati</taxon>
        <taxon>Bacteroidota</taxon>
        <taxon>Cytophagia</taxon>
        <taxon>Cytophagales</taxon>
        <taxon>Spirosomataceae</taxon>
        <taxon>Fibrella</taxon>
    </lineage>
</organism>
<dbReference type="PROSITE" id="PS50075">
    <property type="entry name" value="CARRIER"/>
    <property type="match status" value="2"/>
</dbReference>
<dbReference type="Gene3D" id="1.10.1240.100">
    <property type="match status" value="1"/>
</dbReference>
<keyword evidence="2" id="KW-0596">Phosphopantetheine</keyword>
<dbReference type="CDD" id="cd05930">
    <property type="entry name" value="A_NRPS"/>
    <property type="match status" value="1"/>
</dbReference>
<dbReference type="InterPro" id="IPR001242">
    <property type="entry name" value="Condensation_dom"/>
</dbReference>
<dbReference type="InterPro" id="IPR036736">
    <property type="entry name" value="ACP-like_sf"/>
</dbReference>
<evidence type="ECO:0000313" key="8">
    <source>
        <dbReference type="Proteomes" id="UP000664795"/>
    </source>
</evidence>
<name>A0A939GBH2_9BACT</name>
<evidence type="ECO:0000256" key="1">
    <source>
        <dbReference type="ARBA" id="ARBA00001957"/>
    </source>
</evidence>
<dbReference type="PANTHER" id="PTHR45527">
    <property type="entry name" value="NONRIBOSOMAL PEPTIDE SYNTHETASE"/>
    <property type="match status" value="1"/>
</dbReference>
<dbReference type="InterPro" id="IPR014030">
    <property type="entry name" value="Ketoacyl_synth_N"/>
</dbReference>
<dbReference type="SMART" id="SM00825">
    <property type="entry name" value="PKS_KS"/>
    <property type="match status" value="1"/>
</dbReference>
<dbReference type="Pfam" id="PF00501">
    <property type="entry name" value="AMP-binding"/>
    <property type="match status" value="1"/>
</dbReference>
<dbReference type="FunFam" id="3.30.559.10:FF:000012">
    <property type="entry name" value="Non-ribosomal peptide synthetase"/>
    <property type="match status" value="1"/>
</dbReference>
<evidence type="ECO:0000256" key="3">
    <source>
        <dbReference type="ARBA" id="ARBA00022553"/>
    </source>
</evidence>
<dbReference type="SUPFAM" id="SSF56801">
    <property type="entry name" value="Acetyl-CoA synthetase-like"/>
    <property type="match status" value="1"/>
</dbReference>
<dbReference type="GO" id="GO:0031177">
    <property type="term" value="F:phosphopantetheine binding"/>
    <property type="evidence" value="ECO:0007669"/>
    <property type="project" value="InterPro"/>
</dbReference>
<proteinExistence type="predicted"/>
<dbReference type="Proteomes" id="UP000664795">
    <property type="component" value="Unassembled WGS sequence"/>
</dbReference>
<dbReference type="InterPro" id="IPR020806">
    <property type="entry name" value="PKS_PP-bd"/>
</dbReference>
<dbReference type="InterPro" id="IPR006162">
    <property type="entry name" value="Ppantetheine_attach_site"/>
</dbReference>
<dbReference type="Gene3D" id="3.30.559.30">
    <property type="entry name" value="Nonribosomal peptide synthetase, condensation domain"/>
    <property type="match status" value="1"/>
</dbReference>
<dbReference type="GO" id="GO:0016746">
    <property type="term" value="F:acyltransferase activity"/>
    <property type="evidence" value="ECO:0007669"/>
    <property type="project" value="InterPro"/>
</dbReference>
<evidence type="ECO:0000313" key="7">
    <source>
        <dbReference type="EMBL" id="MBO0933572.1"/>
    </source>
</evidence>
<dbReference type="Pfam" id="PF16197">
    <property type="entry name" value="KAsynt_C_assoc"/>
    <property type="match status" value="1"/>
</dbReference>
<dbReference type="PROSITE" id="PS52004">
    <property type="entry name" value="KS3_2"/>
    <property type="match status" value="1"/>
</dbReference>
<dbReference type="FunFam" id="3.40.50.12780:FF:000012">
    <property type="entry name" value="Non-ribosomal peptide synthetase"/>
    <property type="match status" value="1"/>
</dbReference>
<evidence type="ECO:0000256" key="4">
    <source>
        <dbReference type="ARBA" id="ARBA00022679"/>
    </source>
</evidence>
<sequence>MNREIAIIGMAGRFPDASNVDALFRNLSSGKDSIGPMSAARLRSTTLPPDRDYHVRGYLDGIDRFDHALFQISLAEARGMDPHQRLLLEVAYETFENAGYSLDALDGSNTGVYVGDCQLHYDALIDEATPTTMTGNTSEFLATRINRFFNLTGSVALFDTSCSSSLVALHHACNELILGDVAQALVCGVNLELFPFKDAHLDPGVNSPDGKSRPFSAQANGMTYGEVVACVLLKPLGQALADGDLIHAVIKSTAVNNNARRSASLTAPDSLAQAEVIGRAWQKAQVPLAKVRYIEAHGSGTQLGDILEVGGLNKAFGPDNAGQRLCHISSIKANIGHGRSAAGMAGLVKAVLSLKHRVLFPSMHADDPNPHLDLANGSVYLDGVCRDWDIQPGEVRYCGVSSMGFSGTNCHVALQEAPPRPPHPTTDNKDTTYLLPLSAHSSEALLCNRQALLDHTDHLTDADLPAMQYTLTVGRRHYRYRQVVSATSLAAVQAALRHGMQEAMLTPSRPVEKLFFVFADALSTTDADLAWYRAYYPVFDAAYADCLPFLTEPVPPLVLGFIQQYSYYKLLLANGLASQHVLAVGSGKLVAEVVRGTRSLRDSLASAYTYVPQPDPTLTNRLNALLDNELAKGWVLFAQMGCPTSLAPLLASHPACGTGFGLVRAGENEDRQALSALFGELYSLGYEVDWAAYGHPAAARRMELPTYQFLPTRCWACEVPPARFYPNAPLEQTQTATLLLLEADATDTERVLAGFWREALGRNTFSRHDDFFDVGGDSLKATRVINRVRDVFDMAVHFEDVFDYPTLQSLAEYIDQLSSTEQKVALIWRQVLQLETINNHANVFDLGAHSLLANQVLNRIRDIHHVVLNFDDIFRYPTVRLLAGYIDQLAAGGQPAIAEDAIVALPPAAYYDLSDGQKRLWVINQFAEALVAYNTPVAFRLTGQLDQAAFRRAVAALVDRHESLRTVFRLTEDGPKQVVMSAGQVLVHYASLRGQAEAAQALLVDQARQPFDFSEGPLLRLQLVELADEDHLLLLVVHHIISDGWSFRVIFQEMAALYNAFRAGLPNPLPPLRIHYKDYAHWQNNRLSGNWLADHQTYWRNQFADRFPVLELPLSYPRPIEKTYNGNRVETVLDKRERDGLYGLNRQYGSSLFMTLLASLKTFLYRYTGQDDIVIGYPVAGRERLELENQIGFYANSLPIRTRFDGQEGFDRLLETVKQNTLEAQKYQLYPFDRLVDDLHVPRDASRSPLFDVVLVLENAETATTVDAGLMDGLEVAGHDLGLSPGLVDLRVIFFESQTDITLAFEYNQDLFSHDLMAQMIAHYRQLLNAILADSRMPLCQLPYLSEAQEQQLLFSVNDTAVAVDQALTMHALFEQQVQRTPAAIAVIDEGNSFTYSQLNADANRLAHHLRTHFGVTSQSVVGVLTGRSVHMVISMLAILKAGGVYLPIEPDYPASRKDYMLTDAGAALMLVDSAYLFDVGDFSGDLFALDIQLDTLDTDSSNPVPTGSATDLAYLIYTSGSTGTPKGVMVEHRSSVNMTLSQIETFGITAQDRVVQFASIGFDASISEIGMALYVGAALVLIRQAQIIDKQLFADFVRTNKITVATLPPPYLQLFDIDELPTLGVLITAGEAALPLRGTRKNLRYFNAYGPTECSVCVSIHRVEETAGGRAAIPIGKPIANTTVYVLDSGRRLLPPGVTGELYVGGLGLARGYWRRPDLTAERFVAHPFVAGQRLYRTGDLARWNSSGELVYEGRL</sequence>